<comment type="caution">
    <text evidence="3">The sequence shown here is derived from an EMBL/GenBank/DDBJ whole genome shotgun (WGS) entry which is preliminary data.</text>
</comment>
<evidence type="ECO:0000313" key="3">
    <source>
        <dbReference type="EMBL" id="GLR16480.1"/>
    </source>
</evidence>
<sequence>MSKEFGDKVMQARKEKGLSREELAKMIGTSGPIIGRYERGDMMPSVEIATKIADALEVSLDFLVGKSSLTVKDESMLERLEDIAALPQTKRAELFNVMDAYIRDFKTSRAYAK</sequence>
<dbReference type="Gene3D" id="1.10.260.40">
    <property type="entry name" value="lambda repressor-like DNA-binding domains"/>
    <property type="match status" value="1"/>
</dbReference>
<organism evidence="3 4">
    <name type="scientific">Portibacter lacus</name>
    <dbReference type="NCBI Taxonomy" id="1099794"/>
    <lineage>
        <taxon>Bacteria</taxon>
        <taxon>Pseudomonadati</taxon>
        <taxon>Bacteroidota</taxon>
        <taxon>Saprospiria</taxon>
        <taxon>Saprospirales</taxon>
        <taxon>Haliscomenobacteraceae</taxon>
        <taxon>Portibacter</taxon>
    </lineage>
</organism>
<dbReference type="PANTHER" id="PTHR46558">
    <property type="entry name" value="TRACRIPTIONAL REGULATORY PROTEIN-RELATED-RELATED"/>
    <property type="match status" value="1"/>
</dbReference>
<keyword evidence="4" id="KW-1185">Reference proteome</keyword>
<dbReference type="Pfam" id="PF01381">
    <property type="entry name" value="HTH_3"/>
    <property type="match status" value="1"/>
</dbReference>
<dbReference type="GO" id="GO:0003677">
    <property type="term" value="F:DNA binding"/>
    <property type="evidence" value="ECO:0007669"/>
    <property type="project" value="UniProtKB-KW"/>
</dbReference>
<dbReference type="AlphaFoldDB" id="A0AA37SM85"/>
<dbReference type="InterPro" id="IPR010982">
    <property type="entry name" value="Lambda_DNA-bd_dom_sf"/>
</dbReference>
<dbReference type="PROSITE" id="PS50943">
    <property type="entry name" value="HTH_CROC1"/>
    <property type="match status" value="1"/>
</dbReference>
<evidence type="ECO:0000256" key="1">
    <source>
        <dbReference type="ARBA" id="ARBA00023125"/>
    </source>
</evidence>
<proteinExistence type="predicted"/>
<accession>A0AA37SM85</accession>
<dbReference type="NCBIfam" id="NF041951">
    <property type="entry name" value="phage_RstR"/>
    <property type="match status" value="1"/>
</dbReference>
<evidence type="ECO:0000313" key="4">
    <source>
        <dbReference type="Proteomes" id="UP001156666"/>
    </source>
</evidence>
<reference evidence="3" key="1">
    <citation type="journal article" date="2014" name="Int. J. Syst. Evol. Microbiol.">
        <title>Complete genome sequence of Corynebacterium casei LMG S-19264T (=DSM 44701T), isolated from a smear-ripened cheese.</title>
        <authorList>
            <consortium name="US DOE Joint Genome Institute (JGI-PGF)"/>
            <person name="Walter F."/>
            <person name="Albersmeier A."/>
            <person name="Kalinowski J."/>
            <person name="Ruckert C."/>
        </authorList>
    </citation>
    <scope>NUCLEOTIDE SEQUENCE</scope>
    <source>
        <strain evidence="3">NBRC 108769</strain>
    </source>
</reference>
<dbReference type="SMART" id="SM00530">
    <property type="entry name" value="HTH_XRE"/>
    <property type="match status" value="1"/>
</dbReference>
<dbReference type="EMBL" id="BSOH01000005">
    <property type="protein sequence ID" value="GLR16480.1"/>
    <property type="molecule type" value="Genomic_DNA"/>
</dbReference>
<dbReference type="InterPro" id="IPR049639">
    <property type="entry name" value="RstR"/>
</dbReference>
<gene>
    <name evidence="3" type="ORF">GCM10007940_10950</name>
</gene>
<dbReference type="PANTHER" id="PTHR46558:SF11">
    <property type="entry name" value="HTH-TYPE TRANSCRIPTIONAL REGULATOR XRE"/>
    <property type="match status" value="1"/>
</dbReference>
<dbReference type="RefSeq" id="WP_235293283.1">
    <property type="nucleotide sequence ID" value="NZ_BSOH01000005.1"/>
</dbReference>
<protein>
    <recommendedName>
        <fullName evidence="2">HTH cro/C1-type domain-containing protein</fullName>
    </recommendedName>
</protein>
<evidence type="ECO:0000259" key="2">
    <source>
        <dbReference type="PROSITE" id="PS50943"/>
    </source>
</evidence>
<dbReference type="SUPFAM" id="SSF47413">
    <property type="entry name" value="lambda repressor-like DNA-binding domains"/>
    <property type="match status" value="1"/>
</dbReference>
<dbReference type="Proteomes" id="UP001156666">
    <property type="component" value="Unassembled WGS sequence"/>
</dbReference>
<dbReference type="InterPro" id="IPR001387">
    <property type="entry name" value="Cro/C1-type_HTH"/>
</dbReference>
<name>A0AA37SM85_9BACT</name>
<dbReference type="CDD" id="cd00093">
    <property type="entry name" value="HTH_XRE"/>
    <property type="match status" value="1"/>
</dbReference>
<keyword evidence="1" id="KW-0238">DNA-binding</keyword>
<feature type="domain" description="HTH cro/C1-type" evidence="2">
    <location>
        <begin position="11"/>
        <end position="63"/>
    </location>
</feature>
<reference evidence="3" key="2">
    <citation type="submission" date="2023-01" db="EMBL/GenBank/DDBJ databases">
        <title>Draft genome sequence of Portibacter lacus strain NBRC 108769.</title>
        <authorList>
            <person name="Sun Q."/>
            <person name="Mori K."/>
        </authorList>
    </citation>
    <scope>NUCLEOTIDE SEQUENCE</scope>
    <source>
        <strain evidence="3">NBRC 108769</strain>
    </source>
</reference>